<dbReference type="InterPro" id="IPR014027">
    <property type="entry name" value="UDP-Glc/GDP-Man_DH_C"/>
</dbReference>
<reference evidence="5" key="1">
    <citation type="submission" date="2018-06" db="EMBL/GenBank/DDBJ databases">
        <authorList>
            <person name="Zhirakovskaya E."/>
        </authorList>
    </citation>
    <scope>NUCLEOTIDE SEQUENCE</scope>
</reference>
<proteinExistence type="inferred from homology"/>
<dbReference type="PANTHER" id="PTHR43491:SF2">
    <property type="entry name" value="UDP-N-ACETYL-D-MANNOSAMINE DEHYDROGENASE"/>
    <property type="match status" value="1"/>
</dbReference>
<dbReference type="GO" id="GO:0000271">
    <property type="term" value="P:polysaccharide biosynthetic process"/>
    <property type="evidence" value="ECO:0007669"/>
    <property type="project" value="InterPro"/>
</dbReference>
<dbReference type="Pfam" id="PF03721">
    <property type="entry name" value="UDPG_MGDP_dh_N"/>
    <property type="match status" value="1"/>
</dbReference>
<dbReference type="SUPFAM" id="SSF52413">
    <property type="entry name" value="UDP-glucose/GDP-mannose dehydrogenase C-terminal domain"/>
    <property type="match status" value="1"/>
</dbReference>
<feature type="domain" description="UDP-glucose/GDP-mannose dehydrogenase C-terminal" evidence="4">
    <location>
        <begin position="324"/>
        <end position="423"/>
    </location>
</feature>
<dbReference type="InterPro" id="IPR028359">
    <property type="entry name" value="UDP_ManNAc/GlcNAc_DH"/>
</dbReference>
<dbReference type="NCBIfam" id="TIGR03026">
    <property type="entry name" value="NDP-sugDHase"/>
    <property type="match status" value="1"/>
</dbReference>
<keyword evidence="2 5" id="KW-0560">Oxidoreductase</keyword>
<dbReference type="InterPro" id="IPR017476">
    <property type="entry name" value="UDP-Glc/GDP-Man"/>
</dbReference>
<dbReference type="EC" id="1.1.1.136" evidence="5"/>
<gene>
    <name evidence="5" type="ORF">MNBD_BACTEROID02-1429</name>
</gene>
<name>A0A3B0R7H8_9ZZZZ</name>
<dbReference type="SUPFAM" id="SSF51735">
    <property type="entry name" value="NAD(P)-binding Rossmann-fold domains"/>
    <property type="match status" value="1"/>
</dbReference>
<dbReference type="SUPFAM" id="SSF48179">
    <property type="entry name" value="6-phosphogluconate dehydrogenase C-terminal domain-like"/>
    <property type="match status" value="1"/>
</dbReference>
<organism evidence="5">
    <name type="scientific">hydrothermal vent metagenome</name>
    <dbReference type="NCBI Taxonomy" id="652676"/>
    <lineage>
        <taxon>unclassified sequences</taxon>
        <taxon>metagenomes</taxon>
        <taxon>ecological metagenomes</taxon>
    </lineage>
</organism>
<evidence type="ECO:0000256" key="3">
    <source>
        <dbReference type="ARBA" id="ARBA00023027"/>
    </source>
</evidence>
<evidence type="ECO:0000256" key="1">
    <source>
        <dbReference type="ARBA" id="ARBA00006601"/>
    </source>
</evidence>
<dbReference type="AlphaFoldDB" id="A0A3B0R7H8"/>
<dbReference type="GO" id="GO:0047004">
    <property type="term" value="F:UDP-N-acetylglucosamine 6-dehydrogenase activity"/>
    <property type="evidence" value="ECO:0007669"/>
    <property type="project" value="UniProtKB-EC"/>
</dbReference>
<dbReference type="InterPro" id="IPR036220">
    <property type="entry name" value="UDP-Glc/GDP-Man_DH_C_sf"/>
</dbReference>
<dbReference type="InterPro" id="IPR014026">
    <property type="entry name" value="UDP-Glc/GDP-Man_DH_dimer"/>
</dbReference>
<sequence length="430" mass="47605">MNSKHKITIIGLGYVGLPLSVEFAKKYQVIGFDINETRINELKQGVDKTLEVENDNLKQVLITDLEKEKGLYITSNPQDLVTSNIYIVTVPTPTDALNKPVLTPLIKASQTIGKVLSKGDIVIYESTVYPGATEDVCVPIVEKQSGLKYNQDFFAGYSPERINPGDKTHTVTKILKVTSGSTPEIAKQVDQLYKSIITAGTHLAPSIKVAEAAKVIENSQRDINIAFVNELSKIFRLLDIDTKAVLEAAGTKWNFINFTPGLVGGHCIGVDPYYLAQKAIESGYNPEIILAGRKMNDSMGSYVAQETVKMMINNGATIKGSNALILGITFKENCPDIRNSRVIDIIREFQSYHINVDVFDPWASKEEVKYEYNLDLIVSSPKLKTNYDAIILAVSHKEFLELDITALKSDIGVIFDVKSIFPKQIVDARL</sequence>
<dbReference type="InterPro" id="IPR036291">
    <property type="entry name" value="NAD(P)-bd_dom_sf"/>
</dbReference>
<dbReference type="InterPro" id="IPR008927">
    <property type="entry name" value="6-PGluconate_DH-like_C_sf"/>
</dbReference>
<keyword evidence="3" id="KW-0520">NAD</keyword>
<dbReference type="GO" id="GO:0051287">
    <property type="term" value="F:NAD binding"/>
    <property type="evidence" value="ECO:0007669"/>
    <property type="project" value="InterPro"/>
</dbReference>
<dbReference type="PANTHER" id="PTHR43491">
    <property type="entry name" value="UDP-N-ACETYL-D-MANNOSAMINE DEHYDROGENASE"/>
    <property type="match status" value="1"/>
</dbReference>
<evidence type="ECO:0000313" key="5">
    <source>
        <dbReference type="EMBL" id="VAV83808.1"/>
    </source>
</evidence>
<accession>A0A3B0R7H8</accession>
<dbReference type="EMBL" id="UOEB01000106">
    <property type="protein sequence ID" value="VAV83808.1"/>
    <property type="molecule type" value="Genomic_DNA"/>
</dbReference>
<dbReference type="Pfam" id="PF00984">
    <property type="entry name" value="UDPG_MGDP_dh"/>
    <property type="match status" value="1"/>
</dbReference>
<dbReference type="Gene3D" id="3.40.50.720">
    <property type="entry name" value="NAD(P)-binding Rossmann-like Domain"/>
    <property type="match status" value="2"/>
</dbReference>
<dbReference type="Pfam" id="PF03720">
    <property type="entry name" value="UDPG_MGDP_dh_C"/>
    <property type="match status" value="1"/>
</dbReference>
<protein>
    <submittedName>
        <fullName evidence="5">UDP-N-acetyl-D-glucosamine 6-dehydrogenase</fullName>
        <ecNumber evidence="5">1.1.1.136</ecNumber>
    </submittedName>
</protein>
<evidence type="ECO:0000256" key="2">
    <source>
        <dbReference type="ARBA" id="ARBA00023002"/>
    </source>
</evidence>
<dbReference type="PIRSF" id="PIRSF500136">
    <property type="entry name" value="UDP_ManNAc_DH"/>
    <property type="match status" value="1"/>
</dbReference>
<dbReference type="PIRSF" id="PIRSF000124">
    <property type="entry name" value="UDPglc_GDPman_dh"/>
    <property type="match status" value="1"/>
</dbReference>
<dbReference type="InterPro" id="IPR001732">
    <property type="entry name" value="UDP-Glc/GDP-Man_DH_N"/>
</dbReference>
<comment type="similarity">
    <text evidence="1">Belongs to the UDP-glucose/GDP-mannose dehydrogenase family.</text>
</comment>
<evidence type="ECO:0000259" key="4">
    <source>
        <dbReference type="SMART" id="SM00984"/>
    </source>
</evidence>
<dbReference type="GO" id="GO:0016628">
    <property type="term" value="F:oxidoreductase activity, acting on the CH-CH group of donors, NAD or NADP as acceptor"/>
    <property type="evidence" value="ECO:0007669"/>
    <property type="project" value="InterPro"/>
</dbReference>
<dbReference type="SMART" id="SM00984">
    <property type="entry name" value="UDPG_MGDP_dh_C"/>
    <property type="match status" value="1"/>
</dbReference>